<dbReference type="Gene3D" id="3.60.21.10">
    <property type="match status" value="1"/>
</dbReference>
<sequence length="478" mass="52024">MTVTVRFYRLAVTAAMLALVGCAITPSAPPSSLAAWTQMAPSGLVSVRAIVPEGAPCPTAMVDQQPKAMLVRAGGNAQQPQAIDKNRAFDPPFAVATCQLDLPAAPQEVLLAGQPLAMPKAQAQRIVLLGDTGCRIKMPANGKGDPLQDCTSQEAWPWARIASSAAREKPDLVIHVGDYHYREYCDDPKQCAELIQRGVAVSYGWPGWQADFFTPATPLLAQAPWVFVRGNHENCDRGGEGWMRFLSPSTYQPCTDQRSKTDSRSVLGNNFTSAAWHLDIDAGLGIVVVDNAGHEDYRHVKESPQDVEHFRRTLSVLRQPTAQKLWLLSHRPLWYDLIGQASQPNAFQKVLHDALPANVQMAVGGHEHAFQTLNFANGRPTQVIVGGGGTQLEAFDPESPFFEGKSGHGSKERAQPDGRNYDGVPAQSGLVLNRYSFLVLDRDALGWAGRLLDADGGLITRCRLDDGRKEMACAFPAR</sequence>
<feature type="signal peptide" evidence="2">
    <location>
        <begin position="1"/>
        <end position="34"/>
    </location>
</feature>
<dbReference type="InterPro" id="IPR029052">
    <property type="entry name" value="Metallo-depent_PP-like"/>
</dbReference>
<dbReference type="Proteomes" id="UP000739411">
    <property type="component" value="Unassembled WGS sequence"/>
</dbReference>
<dbReference type="InterPro" id="IPR004843">
    <property type="entry name" value="Calcineurin-like_PHP"/>
</dbReference>
<protein>
    <submittedName>
        <fullName evidence="4">Metallophosphoesterase</fullName>
    </submittedName>
</protein>
<dbReference type="EMBL" id="JADJMS010000006">
    <property type="protein sequence ID" value="MBK7414273.1"/>
    <property type="molecule type" value="Genomic_DNA"/>
</dbReference>
<reference evidence="4 5" key="1">
    <citation type="submission" date="2020-10" db="EMBL/GenBank/DDBJ databases">
        <title>Connecting structure to function with the recovery of over 1000 high-quality activated sludge metagenome-assembled genomes encoding full-length rRNA genes using long-read sequencing.</title>
        <authorList>
            <person name="Singleton C.M."/>
            <person name="Petriglieri F."/>
            <person name="Kristensen J.M."/>
            <person name="Kirkegaard R.H."/>
            <person name="Michaelsen T.Y."/>
            <person name="Andersen M.H."/>
            <person name="Karst S.M."/>
            <person name="Dueholm M.S."/>
            <person name="Nielsen P.H."/>
            <person name="Albertsen M."/>
        </authorList>
    </citation>
    <scope>NUCLEOTIDE SEQUENCE [LARGE SCALE GENOMIC DNA]</scope>
    <source>
        <strain evidence="4">EsbW_18-Q3-R4-48_BATAC.463</strain>
    </source>
</reference>
<accession>A0A935MQ10</accession>
<proteinExistence type="predicted"/>
<dbReference type="Pfam" id="PF00149">
    <property type="entry name" value="Metallophos"/>
    <property type="match status" value="1"/>
</dbReference>
<feature type="chain" id="PRO_5036775516" evidence="2">
    <location>
        <begin position="35"/>
        <end position="478"/>
    </location>
</feature>
<dbReference type="SUPFAM" id="SSF56300">
    <property type="entry name" value="Metallo-dependent phosphatases"/>
    <property type="match status" value="1"/>
</dbReference>
<dbReference type="GO" id="GO:0016787">
    <property type="term" value="F:hydrolase activity"/>
    <property type="evidence" value="ECO:0007669"/>
    <property type="project" value="InterPro"/>
</dbReference>
<evidence type="ECO:0000259" key="3">
    <source>
        <dbReference type="Pfam" id="PF00149"/>
    </source>
</evidence>
<keyword evidence="2" id="KW-0732">Signal</keyword>
<feature type="compositionally biased region" description="Basic and acidic residues" evidence="1">
    <location>
        <begin position="405"/>
        <end position="420"/>
    </location>
</feature>
<evidence type="ECO:0000256" key="1">
    <source>
        <dbReference type="SAM" id="MobiDB-lite"/>
    </source>
</evidence>
<evidence type="ECO:0000313" key="5">
    <source>
        <dbReference type="Proteomes" id="UP000739411"/>
    </source>
</evidence>
<feature type="domain" description="Calcineurin-like phosphoesterase" evidence="3">
    <location>
        <begin position="125"/>
        <end position="369"/>
    </location>
</feature>
<dbReference type="PROSITE" id="PS51257">
    <property type="entry name" value="PROKAR_LIPOPROTEIN"/>
    <property type="match status" value="1"/>
</dbReference>
<organism evidence="4 5">
    <name type="scientific">Candidatus Dechloromonas phosphorivorans</name>
    <dbReference type="NCBI Taxonomy" id="2899244"/>
    <lineage>
        <taxon>Bacteria</taxon>
        <taxon>Pseudomonadati</taxon>
        <taxon>Pseudomonadota</taxon>
        <taxon>Betaproteobacteria</taxon>
        <taxon>Rhodocyclales</taxon>
        <taxon>Azonexaceae</taxon>
        <taxon>Dechloromonas</taxon>
    </lineage>
</organism>
<evidence type="ECO:0000256" key="2">
    <source>
        <dbReference type="SAM" id="SignalP"/>
    </source>
</evidence>
<dbReference type="AlphaFoldDB" id="A0A935MQ10"/>
<evidence type="ECO:0000313" key="4">
    <source>
        <dbReference type="EMBL" id="MBK7414273.1"/>
    </source>
</evidence>
<comment type="caution">
    <text evidence="4">The sequence shown here is derived from an EMBL/GenBank/DDBJ whole genome shotgun (WGS) entry which is preliminary data.</text>
</comment>
<gene>
    <name evidence="4" type="ORF">IPJ38_03235</name>
</gene>
<name>A0A935MQ10_9RHOO</name>
<feature type="region of interest" description="Disordered" evidence="1">
    <location>
        <begin position="400"/>
        <end position="421"/>
    </location>
</feature>